<reference evidence="2 3" key="1">
    <citation type="submission" date="2016-09" db="EMBL/GenBank/DDBJ databases">
        <title>The draft genome of Dichanthelium oligosanthes: A C3 panicoid grass species.</title>
        <authorList>
            <person name="Studer A.J."/>
            <person name="Schnable J.C."/>
            <person name="Brutnell T.P."/>
        </authorList>
    </citation>
    <scope>NUCLEOTIDE SEQUENCE [LARGE SCALE GENOMIC DNA]</scope>
    <source>
        <strain evidence="3">cv. Kellogg 1175</strain>
        <tissue evidence="2">Leaf</tissue>
    </source>
</reference>
<dbReference type="AlphaFoldDB" id="A0A1E5WNL8"/>
<dbReference type="PANTHER" id="PTHR33074">
    <property type="entry name" value="EXPRESSED PROTEIN-RELATED"/>
    <property type="match status" value="1"/>
</dbReference>
<dbReference type="InterPro" id="IPR011676">
    <property type="entry name" value="DUF1618"/>
</dbReference>
<dbReference type="Proteomes" id="UP000095767">
    <property type="component" value="Unassembled WGS sequence"/>
</dbReference>
<dbReference type="Pfam" id="PF07762">
    <property type="entry name" value="DUF1618"/>
    <property type="match status" value="1"/>
</dbReference>
<dbReference type="PANTHER" id="PTHR33074:SF139">
    <property type="entry name" value="OS09G0567000 PROTEIN"/>
    <property type="match status" value="1"/>
</dbReference>
<protein>
    <recommendedName>
        <fullName evidence="1">DUF1618 domain-containing protein</fullName>
    </recommendedName>
</protein>
<feature type="domain" description="DUF1618" evidence="1">
    <location>
        <begin position="2"/>
        <end position="130"/>
    </location>
</feature>
<accession>A0A1E5WNL8</accession>
<evidence type="ECO:0000313" key="3">
    <source>
        <dbReference type="Proteomes" id="UP000095767"/>
    </source>
</evidence>
<name>A0A1E5WNL8_9POAL</name>
<organism evidence="2 3">
    <name type="scientific">Dichanthelium oligosanthes</name>
    <dbReference type="NCBI Taxonomy" id="888268"/>
    <lineage>
        <taxon>Eukaryota</taxon>
        <taxon>Viridiplantae</taxon>
        <taxon>Streptophyta</taxon>
        <taxon>Embryophyta</taxon>
        <taxon>Tracheophyta</taxon>
        <taxon>Spermatophyta</taxon>
        <taxon>Magnoliopsida</taxon>
        <taxon>Liliopsida</taxon>
        <taxon>Poales</taxon>
        <taxon>Poaceae</taxon>
        <taxon>PACMAD clade</taxon>
        <taxon>Panicoideae</taxon>
        <taxon>Panicodae</taxon>
        <taxon>Paniceae</taxon>
        <taxon>Dichantheliinae</taxon>
        <taxon>Dichanthelium</taxon>
    </lineage>
</organism>
<evidence type="ECO:0000313" key="2">
    <source>
        <dbReference type="EMBL" id="OEL38967.1"/>
    </source>
</evidence>
<dbReference type="OrthoDB" id="693698at2759"/>
<proteinExistence type="predicted"/>
<gene>
    <name evidence="2" type="ORF">BAE44_0000016</name>
</gene>
<sequence length="188" mass="21119">MLPPSLLSDVAGSGDARLARDITVVQQGRTIKYVELQVRWKPCPTFRGRYVKDGWMSRTWSRPVAADDCSEDCWDPGCKQESSDIPVDGNPHFELLPKVVDHGGMPLKPFKGLHICQPTLSLHDDDGTIYFMTKKNHMDGMAWVIAVDMHRNTLRGVAEFSADRTVGVGFTYMHSRISQYLTTAHNVN</sequence>
<comment type="caution">
    <text evidence="2">The sequence shown here is derived from an EMBL/GenBank/DDBJ whole genome shotgun (WGS) entry which is preliminary data.</text>
</comment>
<evidence type="ECO:0000259" key="1">
    <source>
        <dbReference type="Pfam" id="PF07762"/>
    </source>
</evidence>
<keyword evidence="3" id="KW-1185">Reference proteome</keyword>
<dbReference type="EMBL" id="LWDX02000028">
    <property type="protein sequence ID" value="OEL38967.1"/>
    <property type="molecule type" value="Genomic_DNA"/>
</dbReference>